<dbReference type="GO" id="GO:0035861">
    <property type="term" value="C:site of double-strand break"/>
    <property type="evidence" value="ECO:0007669"/>
    <property type="project" value="TreeGrafter"/>
</dbReference>
<dbReference type="GO" id="GO:0005634">
    <property type="term" value="C:nucleus"/>
    <property type="evidence" value="ECO:0007669"/>
    <property type="project" value="TreeGrafter"/>
</dbReference>
<dbReference type="GO" id="GO:0003906">
    <property type="term" value="F:DNA-(apurinic or apyrimidinic site) endonuclease activity"/>
    <property type="evidence" value="ECO:0007669"/>
    <property type="project" value="InterPro"/>
</dbReference>
<sequence>MSAIIQLVPEGGGETIDVPDESTVIGRGAFLKVTDKRVSRSHALLEVIDGKLHLTPTHTNPCFLRRKNESEQEVLQRDLRQMLEEGDVFGLLPDQLFYTVSYGKGPVNGVKR</sequence>
<feature type="domain" description="FHA" evidence="1">
    <location>
        <begin position="24"/>
        <end position="89"/>
    </location>
</feature>
<dbReference type="InterPro" id="IPR008984">
    <property type="entry name" value="SMAD_FHA_dom_sf"/>
</dbReference>
<name>A0AAN9BJX7_9CAEN</name>
<organism evidence="2 3">
    <name type="scientific">Littorina saxatilis</name>
    <dbReference type="NCBI Taxonomy" id="31220"/>
    <lineage>
        <taxon>Eukaryota</taxon>
        <taxon>Metazoa</taxon>
        <taxon>Spiralia</taxon>
        <taxon>Lophotrochozoa</taxon>
        <taxon>Mollusca</taxon>
        <taxon>Gastropoda</taxon>
        <taxon>Caenogastropoda</taxon>
        <taxon>Littorinimorpha</taxon>
        <taxon>Littorinoidea</taxon>
        <taxon>Littorinidae</taxon>
        <taxon>Littorina</taxon>
    </lineage>
</organism>
<dbReference type="AlphaFoldDB" id="A0AAN9BJX7"/>
<evidence type="ECO:0000259" key="1">
    <source>
        <dbReference type="Pfam" id="PF00498"/>
    </source>
</evidence>
<keyword evidence="3" id="KW-1185">Reference proteome</keyword>
<dbReference type="PANTHER" id="PTHR21315">
    <property type="entry name" value="APRATAXIN AND PNK-LIKE FACTOR-RELATED"/>
    <property type="match status" value="1"/>
</dbReference>
<proteinExistence type="predicted"/>
<dbReference type="PANTHER" id="PTHR21315:SF2">
    <property type="entry name" value="APRATAXIN AND PNK-LIKE FACTOR"/>
    <property type="match status" value="1"/>
</dbReference>
<comment type="caution">
    <text evidence="2">The sequence shown here is derived from an EMBL/GenBank/DDBJ whole genome shotgun (WGS) entry which is preliminary data.</text>
</comment>
<dbReference type="Proteomes" id="UP001374579">
    <property type="component" value="Unassembled WGS sequence"/>
</dbReference>
<dbReference type="FunFam" id="2.60.200.20:FF:000061">
    <property type="entry name" value="Zgc:165656 protein"/>
    <property type="match status" value="1"/>
</dbReference>
<gene>
    <name evidence="2" type="ORF">V1264_019255</name>
</gene>
<dbReference type="GO" id="GO:0006302">
    <property type="term" value="P:double-strand break repair"/>
    <property type="evidence" value="ECO:0007669"/>
    <property type="project" value="InterPro"/>
</dbReference>
<dbReference type="SUPFAM" id="SSF49879">
    <property type="entry name" value="SMAD/FHA domain"/>
    <property type="match status" value="1"/>
</dbReference>
<evidence type="ECO:0000313" key="3">
    <source>
        <dbReference type="Proteomes" id="UP001374579"/>
    </source>
</evidence>
<dbReference type="EMBL" id="JBAMIC010000008">
    <property type="protein sequence ID" value="KAK7104560.1"/>
    <property type="molecule type" value="Genomic_DNA"/>
</dbReference>
<dbReference type="GO" id="GO:0008408">
    <property type="term" value="F:3'-5' exonuclease activity"/>
    <property type="evidence" value="ECO:0007669"/>
    <property type="project" value="InterPro"/>
</dbReference>
<accession>A0AAN9BJX7</accession>
<dbReference type="Pfam" id="PF00498">
    <property type="entry name" value="FHA"/>
    <property type="match status" value="1"/>
</dbReference>
<evidence type="ECO:0000313" key="2">
    <source>
        <dbReference type="EMBL" id="KAK7104560.1"/>
    </source>
</evidence>
<reference evidence="2 3" key="1">
    <citation type="submission" date="2024-02" db="EMBL/GenBank/DDBJ databases">
        <title>Chromosome-scale genome assembly of the rough periwinkle Littorina saxatilis.</title>
        <authorList>
            <person name="De Jode A."/>
            <person name="Faria R."/>
            <person name="Formenti G."/>
            <person name="Sims Y."/>
            <person name="Smith T.P."/>
            <person name="Tracey A."/>
            <person name="Wood J.M.D."/>
            <person name="Zagrodzka Z.B."/>
            <person name="Johannesson K."/>
            <person name="Butlin R.K."/>
            <person name="Leder E.H."/>
        </authorList>
    </citation>
    <scope>NUCLEOTIDE SEQUENCE [LARGE SCALE GENOMIC DNA]</scope>
    <source>
        <strain evidence="2">Snail1</strain>
        <tissue evidence="2">Muscle</tissue>
    </source>
</reference>
<dbReference type="Gene3D" id="2.60.200.20">
    <property type="match status" value="1"/>
</dbReference>
<dbReference type="InterPro" id="IPR000253">
    <property type="entry name" value="FHA_dom"/>
</dbReference>
<dbReference type="InterPro" id="IPR039253">
    <property type="entry name" value="APLF"/>
</dbReference>
<protein>
    <recommendedName>
        <fullName evidence="1">FHA domain-containing protein</fullName>
    </recommendedName>
</protein>